<dbReference type="OrthoDB" id="530933at2"/>
<dbReference type="Pfam" id="PF06078">
    <property type="entry name" value="DUF937"/>
    <property type="match status" value="1"/>
</dbReference>
<dbReference type="EMBL" id="AUZM01000117">
    <property type="protein sequence ID" value="ERT04151.1"/>
    <property type="molecule type" value="Genomic_DNA"/>
</dbReference>
<proteinExistence type="predicted"/>
<protein>
    <recommendedName>
        <fullName evidence="3">DUF937 domain-containing protein</fullName>
    </recommendedName>
</protein>
<dbReference type="AlphaFoldDB" id="U7QBN7"/>
<dbReference type="InterPro" id="IPR009282">
    <property type="entry name" value="DUF937"/>
</dbReference>
<sequence length="175" mass="18629">MGLFDQIVGALSDPNREASNSQLNDILSTVQQLTNNQSVSSETTQTALSVLGGYVRSALQQKRTNQGNESVQAFVNQYSGTGTNPQAVTSLFSTQQQVQVAEAISSRTGIDAGTIQSLLPALIPLVLNLLKTGTSTENPQQGSNSVLNRFLDADQDGDVDVADAMRLAGQFLQNR</sequence>
<evidence type="ECO:0008006" key="3">
    <source>
        <dbReference type="Google" id="ProtNLM"/>
    </source>
</evidence>
<comment type="caution">
    <text evidence="1">The sequence shown here is derived from an EMBL/GenBank/DDBJ whole genome shotgun (WGS) entry which is preliminary data.</text>
</comment>
<dbReference type="RefSeq" id="WP_023069570.1">
    <property type="nucleotide sequence ID" value="NZ_AUZM01000117.1"/>
</dbReference>
<evidence type="ECO:0000313" key="2">
    <source>
        <dbReference type="Proteomes" id="UP000017127"/>
    </source>
</evidence>
<reference evidence="1 2" key="1">
    <citation type="journal article" date="2013" name="Front. Microbiol.">
        <title>Comparative genomic analyses of the cyanobacterium, Lyngbya aestuarii BL J, a powerful hydrogen producer.</title>
        <authorList>
            <person name="Kothari A."/>
            <person name="Vaughn M."/>
            <person name="Garcia-Pichel F."/>
        </authorList>
    </citation>
    <scope>NUCLEOTIDE SEQUENCE [LARGE SCALE GENOMIC DNA]</scope>
    <source>
        <strain evidence="1 2">BL J</strain>
    </source>
</reference>
<evidence type="ECO:0000313" key="1">
    <source>
        <dbReference type="EMBL" id="ERT04151.1"/>
    </source>
</evidence>
<accession>U7QBN7</accession>
<name>U7QBN7_9CYAN</name>
<gene>
    <name evidence="1" type="ORF">M595_5903</name>
</gene>
<organism evidence="1 2">
    <name type="scientific">Lyngbya aestuarii BL J</name>
    <dbReference type="NCBI Taxonomy" id="1348334"/>
    <lineage>
        <taxon>Bacteria</taxon>
        <taxon>Bacillati</taxon>
        <taxon>Cyanobacteriota</taxon>
        <taxon>Cyanophyceae</taxon>
        <taxon>Oscillatoriophycideae</taxon>
        <taxon>Oscillatoriales</taxon>
        <taxon>Microcoleaceae</taxon>
        <taxon>Lyngbya</taxon>
    </lineage>
</organism>
<dbReference type="Proteomes" id="UP000017127">
    <property type="component" value="Unassembled WGS sequence"/>
</dbReference>
<keyword evidence="2" id="KW-1185">Reference proteome</keyword>